<dbReference type="EMBL" id="LXQA010373658">
    <property type="protein sequence ID" value="MCI47535.1"/>
    <property type="molecule type" value="Genomic_DNA"/>
</dbReference>
<evidence type="ECO:0000313" key="2">
    <source>
        <dbReference type="Proteomes" id="UP000265520"/>
    </source>
</evidence>
<keyword evidence="2" id="KW-1185">Reference proteome</keyword>
<sequence length="51" mass="5681">YQFESVVVPVTALKQFSVSVVVSVAFSLTLRFTQFASTSEALTHRIILSFK</sequence>
<reference evidence="1 2" key="1">
    <citation type="journal article" date="2018" name="Front. Plant Sci.">
        <title>Red Clover (Trifolium pratense) and Zigzag Clover (T. medium) - A Picture of Genomic Similarities and Differences.</title>
        <authorList>
            <person name="Dluhosova J."/>
            <person name="Istvanek J."/>
            <person name="Nedelnik J."/>
            <person name="Repkova J."/>
        </authorList>
    </citation>
    <scope>NUCLEOTIDE SEQUENCE [LARGE SCALE GENOMIC DNA]</scope>
    <source>
        <strain evidence="2">cv. 10/8</strain>
        <tissue evidence="1">Leaf</tissue>
    </source>
</reference>
<feature type="non-terminal residue" evidence="1">
    <location>
        <position position="1"/>
    </location>
</feature>
<dbReference type="AlphaFoldDB" id="A0A392SHW7"/>
<dbReference type="Proteomes" id="UP000265520">
    <property type="component" value="Unassembled WGS sequence"/>
</dbReference>
<name>A0A392SHW7_9FABA</name>
<organism evidence="1 2">
    <name type="scientific">Trifolium medium</name>
    <dbReference type="NCBI Taxonomy" id="97028"/>
    <lineage>
        <taxon>Eukaryota</taxon>
        <taxon>Viridiplantae</taxon>
        <taxon>Streptophyta</taxon>
        <taxon>Embryophyta</taxon>
        <taxon>Tracheophyta</taxon>
        <taxon>Spermatophyta</taxon>
        <taxon>Magnoliopsida</taxon>
        <taxon>eudicotyledons</taxon>
        <taxon>Gunneridae</taxon>
        <taxon>Pentapetalae</taxon>
        <taxon>rosids</taxon>
        <taxon>fabids</taxon>
        <taxon>Fabales</taxon>
        <taxon>Fabaceae</taxon>
        <taxon>Papilionoideae</taxon>
        <taxon>50 kb inversion clade</taxon>
        <taxon>NPAAA clade</taxon>
        <taxon>Hologalegina</taxon>
        <taxon>IRL clade</taxon>
        <taxon>Trifolieae</taxon>
        <taxon>Trifolium</taxon>
    </lineage>
</organism>
<protein>
    <submittedName>
        <fullName evidence="1">Uncharacterized protein</fullName>
    </submittedName>
</protein>
<evidence type="ECO:0000313" key="1">
    <source>
        <dbReference type="EMBL" id="MCI47535.1"/>
    </source>
</evidence>
<proteinExistence type="predicted"/>
<comment type="caution">
    <text evidence="1">The sequence shown here is derived from an EMBL/GenBank/DDBJ whole genome shotgun (WGS) entry which is preliminary data.</text>
</comment>
<accession>A0A392SHW7</accession>